<protein>
    <submittedName>
        <fullName evidence="2">Gamma carbonic anhydrase family protein</fullName>
    </submittedName>
</protein>
<dbReference type="Gene3D" id="2.160.10.10">
    <property type="entry name" value="Hexapeptide repeat proteins"/>
    <property type="match status" value="1"/>
</dbReference>
<proteinExistence type="predicted"/>
<dbReference type="SUPFAM" id="SSF51161">
    <property type="entry name" value="Trimeric LpxA-like enzymes"/>
    <property type="match status" value="1"/>
</dbReference>
<evidence type="ECO:0000313" key="3">
    <source>
        <dbReference type="Proteomes" id="UP000831467"/>
    </source>
</evidence>
<dbReference type="InterPro" id="IPR011004">
    <property type="entry name" value="Trimer_LpxA-like_sf"/>
</dbReference>
<dbReference type="RefSeq" id="WP_247981653.1">
    <property type="nucleotide sequence ID" value="NZ_CP078076.1"/>
</dbReference>
<sequence>MSDDATILSLPGRTPDLDDSVFLAAGARVIGEVTIGEGSSVWYNAVLRADSAAITMGAGSNAQDNVSIHVDSGHPVVIGDDVSIGHNAVVHGCRIGDGSLIGMGAVVLSGARIGSECLIAGGALVLGAAEVPDGSLVAGVPARVRRALSDEERAGLRENARIYRAHVETHRGAAHADASGEESGSDGR</sequence>
<evidence type="ECO:0000256" key="1">
    <source>
        <dbReference type="SAM" id="MobiDB-lite"/>
    </source>
</evidence>
<dbReference type="Pfam" id="PF00132">
    <property type="entry name" value="Hexapep"/>
    <property type="match status" value="1"/>
</dbReference>
<dbReference type="PANTHER" id="PTHR13061:SF29">
    <property type="entry name" value="GAMMA CARBONIC ANHYDRASE-LIKE 1, MITOCHONDRIAL-RELATED"/>
    <property type="match status" value="1"/>
</dbReference>
<dbReference type="InterPro" id="IPR050484">
    <property type="entry name" value="Transf_Hexapept/Carb_Anhydrase"/>
</dbReference>
<gene>
    <name evidence="2" type="ORF">KV394_13455</name>
</gene>
<dbReference type="CDD" id="cd04645">
    <property type="entry name" value="LbH_gamma_CA_like"/>
    <property type="match status" value="1"/>
</dbReference>
<dbReference type="InterPro" id="IPR001451">
    <property type="entry name" value="Hexapep"/>
</dbReference>
<name>A0ABY4IJN3_9MICO</name>
<dbReference type="PANTHER" id="PTHR13061">
    <property type="entry name" value="DYNACTIN SUBUNIT P25"/>
    <property type="match status" value="1"/>
</dbReference>
<feature type="region of interest" description="Disordered" evidence="1">
    <location>
        <begin position="169"/>
        <end position="188"/>
    </location>
</feature>
<dbReference type="EMBL" id="CP078076">
    <property type="protein sequence ID" value="UPL12056.1"/>
    <property type="molecule type" value="Genomic_DNA"/>
</dbReference>
<organism evidence="2 3">
    <name type="scientific">Microbacterium sufflavum</name>
    <dbReference type="NCBI Taxonomy" id="2851649"/>
    <lineage>
        <taxon>Bacteria</taxon>
        <taxon>Bacillati</taxon>
        <taxon>Actinomycetota</taxon>
        <taxon>Actinomycetes</taxon>
        <taxon>Micrococcales</taxon>
        <taxon>Microbacteriaceae</taxon>
        <taxon>Microbacterium</taxon>
    </lineage>
</organism>
<dbReference type="Proteomes" id="UP000831467">
    <property type="component" value="Chromosome"/>
</dbReference>
<dbReference type="InterPro" id="IPR047324">
    <property type="entry name" value="LbH_gamma_CA-like"/>
</dbReference>
<feature type="compositionally biased region" description="Acidic residues" evidence="1">
    <location>
        <begin position="179"/>
        <end position="188"/>
    </location>
</feature>
<reference evidence="2 3" key="1">
    <citation type="submission" date="2021-06" db="EMBL/GenBank/DDBJ databases">
        <title>Genome-based taxonomic framework of Microbacterium strains isolated from marine environment, the description of four new species and reclassification of four preexisting species.</title>
        <authorList>
            <person name="Lee S.D."/>
            <person name="Kim S.-M."/>
            <person name="Byeon Y.-S."/>
            <person name="Yang H.L."/>
            <person name="Kim I.S."/>
        </authorList>
    </citation>
    <scope>NUCLEOTIDE SEQUENCE [LARGE SCALE GENOMIC DNA]</scope>
    <source>
        <strain evidence="2 3">SSW1-51</strain>
    </source>
</reference>
<evidence type="ECO:0000313" key="2">
    <source>
        <dbReference type="EMBL" id="UPL12056.1"/>
    </source>
</evidence>
<keyword evidence="3" id="KW-1185">Reference proteome</keyword>
<accession>A0ABY4IJN3</accession>